<dbReference type="AlphaFoldDB" id="A0AAV0TWM0"/>
<protein>
    <submittedName>
        <fullName evidence="2">Uncharacterized protein</fullName>
    </submittedName>
</protein>
<dbReference type="GO" id="GO:0000712">
    <property type="term" value="P:resolution of meiotic recombination intermediates"/>
    <property type="evidence" value="ECO:0007669"/>
    <property type="project" value="InterPro"/>
</dbReference>
<evidence type="ECO:0000313" key="2">
    <source>
        <dbReference type="EMBL" id="CAI5727457.1"/>
    </source>
</evidence>
<dbReference type="InterPro" id="IPR039991">
    <property type="entry name" value="SHOC1"/>
</dbReference>
<gene>
    <name evidence="2" type="ORF">HBR001_LOCUS4092</name>
</gene>
<evidence type="ECO:0000256" key="1">
    <source>
        <dbReference type="SAM" id="MobiDB-lite"/>
    </source>
</evidence>
<feature type="region of interest" description="Disordered" evidence="1">
    <location>
        <begin position="461"/>
        <end position="487"/>
    </location>
</feature>
<sequence length="889" mass="99241">MPSPHDSDGAAITVRTKRCVEKSNVVDGADLVGPYYEEADLELPRQAESAQKGPPVCNVSGSLYTVHARADLSTSREVDGEDSDRRSVSVNDLLTFDKVRAKAREPENVAPICMRTRRGQEGRDSVDTCRGVSAAGEEPFVEERGNYSDMGSHGGKILDVPAYLARPGWEHAALKQKGDEWLQQIVALCDVPSLGTKDDEVSGVQELWSYSSDPLAATLLCPKSNDVECHEVRFRLLKPQRIQCDWYDARRSGQSFMYEESSKMFHTVNRAHAQAKLLVREVVVPNVFEGEWGRRLYSIRPADDVEEIQQLLLPCELVRHDEVRVLAAPSTIVALADAHLHSLQRTDISLTKASMNTPCVWNHAAALNGLAKLVAEKLSEVGTQSKLPASYTCGSASVPLHADDNRENPATPPATKKNEDQSDPSSRASLARLLLANKASPVDLSTDYLLSDKFLRCAWSERSPDGTSSSKITSTNDVSPDPPKEDSTFNQLLQQIARPALWDLMRKRMLRVDESSFQQALNGVSLEALEAIIYKQCHEVKKMRVNPSAFASTDIIEACATLRQAAWLHTLRIISMYQVRGAAMMAAFLARILHSAKYKLMLGSSNWKDLCTLLEPIGKRGVPVDTSMIDSGGQEVTSDTTENGSVPHPLQKRQKLMQMEKENVPVRVLCSVPFLQQDELLDELCTEQQIYFIERDLPPPIDILIDERNCICVVTDAILQVEANMKSFIFSLARLQIQFQKCWLVIALCSPPTANMEDAMTLFLSALVQFRVEVHVLTSFSCEEAGCFVRTVIDQCAEAALEDRRILPRVWFDRPFLLEEESQFERFLVSTRIVNNYAAQSLLHKICMEDLFTKDLTELKLLAQNAVTDHQLELLWRFVQQGHGLNGAT</sequence>
<comment type="caution">
    <text evidence="2">The sequence shown here is derived from an EMBL/GenBank/DDBJ whole genome shotgun (WGS) entry which is preliminary data.</text>
</comment>
<reference evidence="2" key="1">
    <citation type="submission" date="2022-12" db="EMBL/GenBank/DDBJ databases">
        <authorList>
            <person name="Webb A."/>
        </authorList>
    </citation>
    <scope>NUCLEOTIDE SEQUENCE</scope>
    <source>
        <strain evidence="2">Hp1</strain>
    </source>
</reference>
<dbReference type="GO" id="GO:0016887">
    <property type="term" value="F:ATP hydrolysis activity"/>
    <property type="evidence" value="ECO:0007669"/>
    <property type="project" value="InterPro"/>
</dbReference>
<dbReference type="GO" id="GO:0000794">
    <property type="term" value="C:condensed nuclear chromosome"/>
    <property type="evidence" value="ECO:0007669"/>
    <property type="project" value="InterPro"/>
</dbReference>
<dbReference type="PANTHER" id="PTHR35668">
    <property type="entry name" value="PROTEIN SHORTAGE IN CHIASMATA 1 ORTHOLOG"/>
    <property type="match status" value="1"/>
</dbReference>
<feature type="compositionally biased region" description="Polar residues" evidence="1">
    <location>
        <begin position="465"/>
        <end position="478"/>
    </location>
</feature>
<dbReference type="PANTHER" id="PTHR35668:SF1">
    <property type="entry name" value="PROTEIN SHORTAGE IN CHIASMATA 1 ORTHOLOG"/>
    <property type="match status" value="1"/>
</dbReference>
<accession>A0AAV0TWM0</accession>
<dbReference type="Proteomes" id="UP001162031">
    <property type="component" value="Unassembled WGS sequence"/>
</dbReference>
<keyword evidence="3" id="KW-1185">Reference proteome</keyword>
<organism evidence="2 3">
    <name type="scientific">Hyaloperonospora brassicae</name>
    <name type="common">Brassica downy mildew</name>
    <name type="synonym">Peronospora brassicae</name>
    <dbReference type="NCBI Taxonomy" id="162125"/>
    <lineage>
        <taxon>Eukaryota</taxon>
        <taxon>Sar</taxon>
        <taxon>Stramenopiles</taxon>
        <taxon>Oomycota</taxon>
        <taxon>Peronosporomycetes</taxon>
        <taxon>Peronosporales</taxon>
        <taxon>Peronosporaceae</taxon>
        <taxon>Hyaloperonospora</taxon>
    </lineage>
</organism>
<name>A0AAV0TWM0_HYABA</name>
<dbReference type="GO" id="GO:0003697">
    <property type="term" value="F:single-stranded DNA binding"/>
    <property type="evidence" value="ECO:0007669"/>
    <property type="project" value="TreeGrafter"/>
</dbReference>
<evidence type="ECO:0000313" key="3">
    <source>
        <dbReference type="Proteomes" id="UP001162031"/>
    </source>
</evidence>
<proteinExistence type="predicted"/>
<feature type="region of interest" description="Disordered" evidence="1">
    <location>
        <begin position="397"/>
        <end position="426"/>
    </location>
</feature>
<dbReference type="EMBL" id="CANTFL010000748">
    <property type="protein sequence ID" value="CAI5727457.1"/>
    <property type="molecule type" value="Genomic_DNA"/>
</dbReference>